<accession>A0A6I2UZ81</accession>
<evidence type="ECO:0000256" key="1">
    <source>
        <dbReference type="SAM" id="Phobius"/>
    </source>
</evidence>
<feature type="transmembrane region" description="Helical" evidence="1">
    <location>
        <begin position="43"/>
        <end position="60"/>
    </location>
</feature>
<evidence type="ECO:0000313" key="2">
    <source>
        <dbReference type="EMBL" id="MSV25394.1"/>
    </source>
</evidence>
<protein>
    <submittedName>
        <fullName evidence="2">Uncharacterized protein</fullName>
    </submittedName>
</protein>
<keyword evidence="3" id="KW-1185">Reference proteome</keyword>
<dbReference type="Proteomes" id="UP000430222">
    <property type="component" value="Unassembled WGS sequence"/>
</dbReference>
<keyword evidence="1" id="KW-1133">Transmembrane helix</keyword>
<gene>
    <name evidence="2" type="ORF">FYJ78_09460</name>
</gene>
<dbReference type="PROSITE" id="PS51257">
    <property type="entry name" value="PROKAR_LIPOPROTEIN"/>
    <property type="match status" value="1"/>
</dbReference>
<keyword evidence="1" id="KW-0472">Membrane</keyword>
<evidence type="ECO:0000313" key="3">
    <source>
        <dbReference type="Proteomes" id="UP000430222"/>
    </source>
</evidence>
<reference evidence="2 3" key="1">
    <citation type="submission" date="2019-08" db="EMBL/GenBank/DDBJ databases">
        <title>In-depth cultivation of the pig gut microbiome towards novel bacterial diversity and tailored functional studies.</title>
        <authorList>
            <person name="Wylensek D."/>
            <person name="Hitch T.C.A."/>
            <person name="Clavel T."/>
        </authorList>
    </citation>
    <scope>NUCLEOTIDE SEQUENCE [LARGE SCALE GENOMIC DNA]</scope>
    <source>
        <strain evidence="3">WCA-380-WT-3B3</strain>
    </source>
</reference>
<dbReference type="EMBL" id="VUNL01000010">
    <property type="protein sequence ID" value="MSV25394.1"/>
    <property type="molecule type" value="Genomic_DNA"/>
</dbReference>
<name>A0A6I2UZ81_9FIRM</name>
<comment type="caution">
    <text evidence="2">The sequence shown here is derived from an EMBL/GenBank/DDBJ whole genome shotgun (WGS) entry which is preliminary data.</text>
</comment>
<feature type="transmembrane region" description="Helical" evidence="1">
    <location>
        <begin position="12"/>
        <end position="31"/>
    </location>
</feature>
<dbReference type="AlphaFoldDB" id="A0A6I2UZ81"/>
<organism evidence="2 3">
    <name type="scientific">Selenomonas montiformis</name>
    <dbReference type="NCBI Taxonomy" id="2652285"/>
    <lineage>
        <taxon>Bacteria</taxon>
        <taxon>Bacillati</taxon>
        <taxon>Bacillota</taxon>
        <taxon>Negativicutes</taxon>
        <taxon>Selenomonadales</taxon>
        <taxon>Selenomonadaceae</taxon>
        <taxon>Selenomonas</taxon>
    </lineage>
</organism>
<proteinExistence type="predicted"/>
<keyword evidence="1" id="KW-0812">Transmembrane</keyword>
<sequence>MYRTNLQKNIVIPSLIIIASVALGCIMVPEGANAVLTFLKQELFNSFSWIYILSVAFFYREHRLLLNAHRRAVLPHFCL</sequence>